<reference evidence="14" key="1">
    <citation type="journal article" date="2019" name="Int. J. Syst. Evol. Microbiol.">
        <title>The Global Catalogue of Microorganisms (GCM) 10K type strain sequencing project: providing services to taxonomists for standard genome sequencing and annotation.</title>
        <authorList>
            <consortium name="The Broad Institute Genomics Platform"/>
            <consortium name="The Broad Institute Genome Sequencing Center for Infectious Disease"/>
            <person name="Wu L."/>
            <person name="Ma J."/>
        </authorList>
    </citation>
    <scope>NUCLEOTIDE SEQUENCE [LARGE SCALE GENOMIC DNA]</scope>
    <source>
        <strain evidence="14">NBRC 110140</strain>
    </source>
</reference>
<dbReference type="InterPro" id="IPR033129">
    <property type="entry name" value="PEPCASE_His_AS"/>
</dbReference>
<comment type="similarity">
    <text evidence="3 10">Belongs to the PEPCase type 1 family.</text>
</comment>
<comment type="cofactor">
    <cofactor evidence="1 10">
        <name>Mg(2+)</name>
        <dbReference type="ChEBI" id="CHEBI:18420"/>
    </cofactor>
</comment>
<dbReference type="NCBIfam" id="NF000584">
    <property type="entry name" value="PRK00009.1"/>
    <property type="match status" value="1"/>
</dbReference>
<accession>A0ABQ5VXZ5</accession>
<dbReference type="InterPro" id="IPR022805">
    <property type="entry name" value="PEP_COase_bac/pln-type"/>
</dbReference>
<evidence type="ECO:0000256" key="1">
    <source>
        <dbReference type="ARBA" id="ARBA00001946"/>
    </source>
</evidence>
<sequence length="911" mass="101153">MSTQDKDAPLREDIRLLGKLLGDTVKAQAGPETYELVEKIRTNSIAFVRDANADTKQSLEKTLASMTPEETVVVIRAFSYFSHLANMAEDQHHIRRNRAHELAESPPRDGSLAKAFQRAITEGSSVQDLLDFFNNSTVRAVLTAHPTEVRRQSTMRREIAMAKLLAKRSRNQLSPSEQAEVEAKLRRAVLVLWQTNIIRPAKLTVSDEVSNGLAYYDYTFFKELPKLYSEIETSLTQMGAKDAHNLASFLKTGAWIGGDRDGNPFIDKTVMQGTMNTQSRKALGYYIEQVGKLNDELSLSSRLINVSDALQDLVGQSKDNSIHTATEPYRKALKTIKARLSATLKSLDGPAKRRAGQSGYATAQDFTNDLNIIKDSLIDNGSALLAQGRLHQLLRAVDCFGFHLASLDMRQNSSVHQDVVAALFNALDNTSDYASLSEDARIALLSAELQNARPLLRPDFTYDDATTKELEIFQTAAALRAKFGDQCIQNAIISNAQSASDLLELAVILKQVGLVRPNGDTSMHLIPLFETIGDLQACPGIMDALLSNPQFRRLIDATDGTQEVMLGYSDSNKDGGFITSSWEVYKAEIELVKVFQKHGVKLRLFHGRGGTVGRGGGPSYDAILAQPNGAVNGQLRLTEQGEIISSKYTNPELGRRNLETLAASTLEASLLQKSRPDPLPDYLSAMDEISTNAFKKYRGLVYETPNFVDYFWNATVINEIAGLNIGSRPASRKKTRAVEDLRAIPWVFSWSQCRLMVPGWYGFGTAVHQYLADHGDAGLAQIQGMFKEWQFFQSQMSNMDMVLSKTDLGIARRYADLVPDQDLAKTVFDMISAEHALTIEMLFKITGQTRLLESNPLLERSIKNRSPYFDPINHIQVDLLRQYRENENDENILLGIQLSINGIAAGLRNSG</sequence>
<dbReference type="InterPro" id="IPR021135">
    <property type="entry name" value="PEP_COase"/>
</dbReference>
<protein>
    <recommendedName>
        <fullName evidence="5 10">Phosphoenolpyruvate carboxylase</fullName>
        <shortName evidence="10">PEPC</shortName>
        <shortName evidence="10">PEPCase</shortName>
        <ecNumber evidence="4 10">4.1.1.31</ecNumber>
    </recommendedName>
</protein>
<dbReference type="Pfam" id="PF00311">
    <property type="entry name" value="PEPcase"/>
    <property type="match status" value="1"/>
</dbReference>
<name>A0ABQ5VXZ5_9RHOB</name>
<dbReference type="PRINTS" id="PR00150">
    <property type="entry name" value="PEPCARBXLASE"/>
</dbReference>
<dbReference type="InterPro" id="IPR018129">
    <property type="entry name" value="PEP_COase_Lys_AS"/>
</dbReference>
<evidence type="ECO:0000256" key="12">
    <source>
        <dbReference type="PROSITE-ProRule" id="PRU10112"/>
    </source>
</evidence>
<evidence type="ECO:0000256" key="6">
    <source>
        <dbReference type="ARBA" id="ARBA00022842"/>
    </source>
</evidence>
<dbReference type="InterPro" id="IPR015813">
    <property type="entry name" value="Pyrv/PenolPyrv_kinase-like_dom"/>
</dbReference>
<comment type="subunit">
    <text evidence="10">Homotetramer.</text>
</comment>
<dbReference type="PANTHER" id="PTHR30523:SF6">
    <property type="entry name" value="PHOSPHOENOLPYRUVATE CARBOXYLASE"/>
    <property type="match status" value="1"/>
</dbReference>
<evidence type="ECO:0000256" key="9">
    <source>
        <dbReference type="ARBA" id="ARBA00048995"/>
    </source>
</evidence>
<evidence type="ECO:0000256" key="2">
    <source>
        <dbReference type="ARBA" id="ARBA00003670"/>
    </source>
</evidence>
<dbReference type="Proteomes" id="UP001156694">
    <property type="component" value="Unassembled WGS sequence"/>
</dbReference>
<evidence type="ECO:0000313" key="14">
    <source>
        <dbReference type="Proteomes" id="UP001156694"/>
    </source>
</evidence>
<dbReference type="EC" id="4.1.1.31" evidence="4 10"/>
<keyword evidence="7 10" id="KW-0456">Lyase</keyword>
<dbReference type="PROSITE" id="PS00393">
    <property type="entry name" value="PEPCASE_2"/>
    <property type="match status" value="1"/>
</dbReference>
<organism evidence="13 14">
    <name type="scientific">Amylibacter marinus</name>
    <dbReference type="NCBI Taxonomy" id="1475483"/>
    <lineage>
        <taxon>Bacteria</taxon>
        <taxon>Pseudomonadati</taxon>
        <taxon>Pseudomonadota</taxon>
        <taxon>Alphaproteobacteria</taxon>
        <taxon>Rhodobacterales</taxon>
        <taxon>Paracoccaceae</taxon>
        <taxon>Amylibacter</taxon>
    </lineage>
</organism>
<dbReference type="PROSITE" id="PS00781">
    <property type="entry name" value="PEPCASE_1"/>
    <property type="match status" value="1"/>
</dbReference>
<evidence type="ECO:0000256" key="11">
    <source>
        <dbReference type="PROSITE-ProRule" id="PRU10111"/>
    </source>
</evidence>
<keyword evidence="6 10" id="KW-0460">Magnesium</keyword>
<dbReference type="HAMAP" id="MF_00595">
    <property type="entry name" value="PEPcase_type1"/>
    <property type="match status" value="1"/>
</dbReference>
<evidence type="ECO:0000256" key="7">
    <source>
        <dbReference type="ARBA" id="ARBA00023239"/>
    </source>
</evidence>
<dbReference type="RefSeq" id="WP_284380101.1">
    <property type="nucleotide sequence ID" value="NZ_BSNN01000009.1"/>
</dbReference>
<evidence type="ECO:0000256" key="5">
    <source>
        <dbReference type="ARBA" id="ARBA00022419"/>
    </source>
</evidence>
<comment type="catalytic activity">
    <reaction evidence="9 10">
        <text>oxaloacetate + phosphate = phosphoenolpyruvate + hydrogencarbonate</text>
        <dbReference type="Rhea" id="RHEA:28370"/>
        <dbReference type="ChEBI" id="CHEBI:16452"/>
        <dbReference type="ChEBI" id="CHEBI:17544"/>
        <dbReference type="ChEBI" id="CHEBI:43474"/>
        <dbReference type="ChEBI" id="CHEBI:58702"/>
        <dbReference type="EC" id="4.1.1.31"/>
    </reaction>
</comment>
<evidence type="ECO:0000256" key="3">
    <source>
        <dbReference type="ARBA" id="ARBA00008346"/>
    </source>
</evidence>
<comment type="function">
    <text evidence="2 10">Forms oxaloacetate, a four-carbon dicarboxylic acid source for the tricarboxylic acid cycle.</text>
</comment>
<evidence type="ECO:0000313" key="13">
    <source>
        <dbReference type="EMBL" id="GLQ36312.1"/>
    </source>
</evidence>
<feature type="active site" evidence="10 12">
    <location>
        <position position="573"/>
    </location>
</feature>
<proteinExistence type="inferred from homology"/>
<dbReference type="EMBL" id="BSNN01000009">
    <property type="protein sequence ID" value="GLQ36312.1"/>
    <property type="molecule type" value="Genomic_DNA"/>
</dbReference>
<dbReference type="PANTHER" id="PTHR30523">
    <property type="entry name" value="PHOSPHOENOLPYRUVATE CARBOXYLASE"/>
    <property type="match status" value="1"/>
</dbReference>
<keyword evidence="14" id="KW-1185">Reference proteome</keyword>
<evidence type="ECO:0000256" key="10">
    <source>
        <dbReference type="HAMAP-Rule" id="MF_00595"/>
    </source>
</evidence>
<evidence type="ECO:0000256" key="8">
    <source>
        <dbReference type="ARBA" id="ARBA00023300"/>
    </source>
</evidence>
<comment type="caution">
    <text evidence="13">The sequence shown here is derived from an EMBL/GenBank/DDBJ whole genome shotgun (WGS) entry which is preliminary data.</text>
</comment>
<dbReference type="Gene3D" id="1.20.1440.90">
    <property type="entry name" value="Phosphoenolpyruvate/pyruvate domain"/>
    <property type="match status" value="1"/>
</dbReference>
<dbReference type="SUPFAM" id="SSF51621">
    <property type="entry name" value="Phosphoenolpyruvate/pyruvate domain"/>
    <property type="match status" value="1"/>
</dbReference>
<feature type="active site" evidence="10 11">
    <location>
        <position position="145"/>
    </location>
</feature>
<keyword evidence="8 10" id="KW-0120">Carbon dioxide fixation</keyword>
<gene>
    <name evidence="10 13" type="primary">ppc</name>
    <name evidence="13" type="ORF">GCM10007939_25960</name>
</gene>
<evidence type="ECO:0000256" key="4">
    <source>
        <dbReference type="ARBA" id="ARBA00012305"/>
    </source>
</evidence>